<name>A0A344TFD9_9BACT</name>
<organism evidence="1 2">
    <name type="scientific">Runella rosea</name>
    <dbReference type="NCBI Taxonomy" id="2259595"/>
    <lineage>
        <taxon>Bacteria</taxon>
        <taxon>Pseudomonadati</taxon>
        <taxon>Bacteroidota</taxon>
        <taxon>Cytophagia</taxon>
        <taxon>Cytophagales</taxon>
        <taxon>Spirosomataceae</taxon>
        <taxon>Runella</taxon>
    </lineage>
</organism>
<dbReference type="EMBL" id="CP030850">
    <property type="protein sequence ID" value="AXE17360.1"/>
    <property type="molecule type" value="Genomic_DNA"/>
</dbReference>
<proteinExistence type="predicted"/>
<accession>A0A344TFD9</accession>
<protein>
    <submittedName>
        <fullName evidence="1">Uncharacterized protein</fullName>
    </submittedName>
</protein>
<reference evidence="1 2" key="1">
    <citation type="submission" date="2018-07" db="EMBL/GenBank/DDBJ databases">
        <title>Genome sequencing of Runella.</title>
        <authorList>
            <person name="Baek M.-G."/>
            <person name="Yi H."/>
        </authorList>
    </citation>
    <scope>NUCLEOTIDE SEQUENCE [LARGE SCALE GENOMIC DNA]</scope>
    <source>
        <strain evidence="1 2">HYN0085</strain>
    </source>
</reference>
<dbReference type="OrthoDB" id="1436399at2"/>
<evidence type="ECO:0000313" key="1">
    <source>
        <dbReference type="EMBL" id="AXE17360.1"/>
    </source>
</evidence>
<evidence type="ECO:0000313" key="2">
    <source>
        <dbReference type="Proteomes" id="UP000251993"/>
    </source>
</evidence>
<dbReference type="AlphaFoldDB" id="A0A344TFD9"/>
<gene>
    <name evidence="1" type="ORF">DR864_06255</name>
</gene>
<sequence length="226" mass="25790">MLKVPAFGNTRTVTSHFMRNILLLICISTFSCTNNNTSTATKLSQYDSILVAENFDTTITNADKSCLYYKGKPLLAFGQDIKLFDTTFSFRYDPNGAYQDFFNQDITDYLSLDDFYSTKLSTGTIDGALYFSADNKKRVFKLKATFGIEGDLLDTSGMEIMSYLHDKYFPCLPADFKGKKTFELTHKYFVEQFHLYPSPDSADVEHGFKPHWALDYTIRPTKKNGL</sequence>
<dbReference type="Proteomes" id="UP000251993">
    <property type="component" value="Chromosome"/>
</dbReference>
<dbReference type="KEGG" id="run:DR864_06255"/>
<dbReference type="PROSITE" id="PS51257">
    <property type="entry name" value="PROKAR_LIPOPROTEIN"/>
    <property type="match status" value="1"/>
</dbReference>
<keyword evidence="2" id="KW-1185">Reference proteome</keyword>